<dbReference type="AlphaFoldDB" id="A0AAN7Y8I0"/>
<proteinExistence type="predicted"/>
<keyword evidence="3" id="KW-1185">Reference proteome</keyword>
<comment type="caution">
    <text evidence="2">The sequence shown here is derived from an EMBL/GenBank/DDBJ whole genome shotgun (WGS) entry which is preliminary data.</text>
</comment>
<evidence type="ECO:0000313" key="2">
    <source>
        <dbReference type="EMBL" id="KAK5873561.1"/>
    </source>
</evidence>
<protein>
    <submittedName>
        <fullName evidence="2">Uncharacterized protein</fullName>
    </submittedName>
</protein>
<sequence length="92" mass="10130">MSNIPSLRTEGRSVLENLSWARAIEQRSHRGASGEDPVPPLAKTQLSQPVDLPEHLLLLPPFIPSSIPYRLSLSSPYMQNMLRSAHSVALAC</sequence>
<organism evidence="2 3">
    <name type="scientific">Eleginops maclovinus</name>
    <name type="common">Patagonian blennie</name>
    <name type="synonym">Eleginus maclovinus</name>
    <dbReference type="NCBI Taxonomy" id="56733"/>
    <lineage>
        <taxon>Eukaryota</taxon>
        <taxon>Metazoa</taxon>
        <taxon>Chordata</taxon>
        <taxon>Craniata</taxon>
        <taxon>Vertebrata</taxon>
        <taxon>Euteleostomi</taxon>
        <taxon>Actinopterygii</taxon>
        <taxon>Neopterygii</taxon>
        <taxon>Teleostei</taxon>
        <taxon>Neoteleostei</taxon>
        <taxon>Acanthomorphata</taxon>
        <taxon>Eupercaria</taxon>
        <taxon>Perciformes</taxon>
        <taxon>Notothenioidei</taxon>
        <taxon>Eleginopidae</taxon>
        <taxon>Eleginops</taxon>
    </lineage>
</organism>
<reference evidence="2 3" key="2">
    <citation type="journal article" date="2023" name="Mol. Biol. Evol.">
        <title>Genomics of Secondarily Temperate Adaptation in the Only Non-Antarctic Icefish.</title>
        <authorList>
            <person name="Rivera-Colon A.G."/>
            <person name="Rayamajhi N."/>
            <person name="Minhas B.F."/>
            <person name="Madrigal G."/>
            <person name="Bilyk K.T."/>
            <person name="Yoon V."/>
            <person name="Hune M."/>
            <person name="Gregory S."/>
            <person name="Cheng C.H.C."/>
            <person name="Catchen J.M."/>
        </authorList>
    </citation>
    <scope>NUCLEOTIDE SEQUENCE [LARGE SCALE GENOMIC DNA]</scope>
    <source>
        <strain evidence="2">JMC-PN-2008</strain>
    </source>
</reference>
<evidence type="ECO:0000313" key="3">
    <source>
        <dbReference type="Proteomes" id="UP001346869"/>
    </source>
</evidence>
<accession>A0AAN7Y8I0</accession>
<reference evidence="2 3" key="1">
    <citation type="journal article" date="2023" name="Genes (Basel)">
        <title>Chromosome-Level Genome Assembly and Circadian Gene Repertoire of the Patagonia Blennie Eleginops maclovinus-The Closest Ancestral Proxy of Antarctic Cryonotothenioids.</title>
        <authorList>
            <person name="Cheng C.C."/>
            <person name="Rivera-Colon A.G."/>
            <person name="Minhas B.F."/>
            <person name="Wilson L."/>
            <person name="Rayamajhi N."/>
            <person name="Vargas-Chacoff L."/>
            <person name="Catchen J.M."/>
        </authorList>
    </citation>
    <scope>NUCLEOTIDE SEQUENCE [LARGE SCALE GENOMIC DNA]</scope>
    <source>
        <strain evidence="2">JMC-PN-2008</strain>
    </source>
</reference>
<dbReference type="Proteomes" id="UP001346869">
    <property type="component" value="Unassembled WGS sequence"/>
</dbReference>
<feature type="region of interest" description="Disordered" evidence="1">
    <location>
        <begin position="26"/>
        <end position="46"/>
    </location>
</feature>
<dbReference type="EMBL" id="JAUZQC010000003">
    <property type="protein sequence ID" value="KAK5873561.1"/>
    <property type="molecule type" value="Genomic_DNA"/>
</dbReference>
<name>A0AAN7Y8I0_ELEMC</name>
<gene>
    <name evidence="2" type="ORF">PBY51_018595</name>
</gene>
<evidence type="ECO:0000256" key="1">
    <source>
        <dbReference type="SAM" id="MobiDB-lite"/>
    </source>
</evidence>